<name>C5MB78_CANTT</name>
<feature type="region of interest" description="Disordered" evidence="1">
    <location>
        <begin position="947"/>
        <end position="1053"/>
    </location>
</feature>
<feature type="compositionally biased region" description="Low complexity" evidence="1">
    <location>
        <begin position="86"/>
        <end position="117"/>
    </location>
</feature>
<feature type="compositionally biased region" description="Low complexity" evidence="1">
    <location>
        <begin position="411"/>
        <end position="421"/>
    </location>
</feature>
<feature type="compositionally biased region" description="Basic and acidic residues" evidence="1">
    <location>
        <begin position="1"/>
        <end position="12"/>
    </location>
</feature>
<dbReference type="HOGENOM" id="CLU_005724_0_0_1"/>
<dbReference type="STRING" id="294747.C5MB78"/>
<feature type="compositionally biased region" description="Polar residues" evidence="1">
    <location>
        <begin position="238"/>
        <end position="261"/>
    </location>
</feature>
<feature type="domain" description="Arrestin C-terminal-like" evidence="2">
    <location>
        <begin position="508"/>
        <end position="815"/>
    </location>
</feature>
<organism evidence="3 4">
    <name type="scientific">Candida tropicalis (strain ATCC MYA-3404 / T1)</name>
    <name type="common">Yeast</name>
    <dbReference type="NCBI Taxonomy" id="294747"/>
    <lineage>
        <taxon>Eukaryota</taxon>
        <taxon>Fungi</taxon>
        <taxon>Dikarya</taxon>
        <taxon>Ascomycota</taxon>
        <taxon>Saccharomycotina</taxon>
        <taxon>Pichiomycetes</taxon>
        <taxon>Debaryomycetaceae</taxon>
        <taxon>Candida/Lodderomyces clade</taxon>
        <taxon>Candida</taxon>
    </lineage>
</organism>
<feature type="region of interest" description="Disordered" evidence="1">
    <location>
        <begin position="911"/>
        <end position="933"/>
    </location>
</feature>
<dbReference type="RefSeq" id="XP_002549023.1">
    <property type="nucleotide sequence ID" value="XM_002548977.1"/>
</dbReference>
<evidence type="ECO:0000313" key="3">
    <source>
        <dbReference type="EMBL" id="EER32895.1"/>
    </source>
</evidence>
<dbReference type="GeneID" id="8300276"/>
<evidence type="ECO:0000313" key="4">
    <source>
        <dbReference type="Proteomes" id="UP000002037"/>
    </source>
</evidence>
<dbReference type="VEuPathDB" id="FungiDB:CTRG_03320"/>
<gene>
    <name evidence="3" type="ORF">CTRG_03320</name>
</gene>
<dbReference type="InterPro" id="IPR011022">
    <property type="entry name" value="Arrestin_C-like"/>
</dbReference>
<feature type="region of interest" description="Disordered" evidence="1">
    <location>
        <begin position="398"/>
        <end position="421"/>
    </location>
</feature>
<dbReference type="EMBL" id="GG692398">
    <property type="protein sequence ID" value="EER32895.1"/>
    <property type="molecule type" value="Genomic_DNA"/>
</dbReference>
<dbReference type="KEGG" id="ctp:CTRG_03320"/>
<reference evidence="3 4" key="1">
    <citation type="journal article" date="2009" name="Nature">
        <title>Evolution of pathogenicity and sexual reproduction in eight Candida genomes.</title>
        <authorList>
            <person name="Butler G."/>
            <person name="Rasmussen M.D."/>
            <person name="Lin M.F."/>
            <person name="Santos M.A."/>
            <person name="Sakthikumar S."/>
            <person name="Munro C.A."/>
            <person name="Rheinbay E."/>
            <person name="Grabherr M."/>
            <person name="Forche A."/>
            <person name="Reedy J.L."/>
            <person name="Agrafioti I."/>
            <person name="Arnaud M.B."/>
            <person name="Bates S."/>
            <person name="Brown A.J."/>
            <person name="Brunke S."/>
            <person name="Costanzo M.C."/>
            <person name="Fitzpatrick D.A."/>
            <person name="de Groot P.W."/>
            <person name="Harris D."/>
            <person name="Hoyer L.L."/>
            <person name="Hube B."/>
            <person name="Klis F.M."/>
            <person name="Kodira C."/>
            <person name="Lennard N."/>
            <person name="Logue M.E."/>
            <person name="Martin R."/>
            <person name="Neiman A.M."/>
            <person name="Nikolaou E."/>
            <person name="Quail M.A."/>
            <person name="Quinn J."/>
            <person name="Santos M.C."/>
            <person name="Schmitzberger F.F."/>
            <person name="Sherlock G."/>
            <person name="Shah P."/>
            <person name="Silverstein K.A."/>
            <person name="Skrzypek M.S."/>
            <person name="Soll D."/>
            <person name="Staggs R."/>
            <person name="Stansfield I."/>
            <person name="Stumpf M.P."/>
            <person name="Sudbery P.E."/>
            <person name="Srikantha T."/>
            <person name="Zeng Q."/>
            <person name="Berman J."/>
            <person name="Berriman M."/>
            <person name="Heitman J."/>
            <person name="Gow N.A."/>
            <person name="Lorenz M.C."/>
            <person name="Birren B.W."/>
            <person name="Kellis M."/>
            <person name="Cuomo C.A."/>
        </authorList>
    </citation>
    <scope>NUCLEOTIDE SEQUENCE [LARGE SCALE GENOMIC DNA]</scope>
    <source>
        <strain evidence="4">ATCC MYA-3404 / T1</strain>
    </source>
</reference>
<dbReference type="eggNOG" id="KOG3780">
    <property type="taxonomic scope" value="Eukaryota"/>
</dbReference>
<proteinExistence type="predicted"/>
<evidence type="ECO:0000259" key="2">
    <source>
        <dbReference type="SMART" id="SM01017"/>
    </source>
</evidence>
<feature type="region of interest" description="Disordered" evidence="1">
    <location>
        <begin position="83"/>
        <end position="148"/>
    </location>
</feature>
<dbReference type="SMART" id="SM01017">
    <property type="entry name" value="Arrestin_C"/>
    <property type="match status" value="1"/>
</dbReference>
<feature type="compositionally biased region" description="Basic residues" evidence="1">
    <location>
        <begin position="958"/>
        <end position="967"/>
    </location>
</feature>
<dbReference type="AlphaFoldDB" id="C5MB78"/>
<keyword evidence="4" id="KW-1185">Reference proteome</keyword>
<feature type="region of interest" description="Disordered" evidence="1">
    <location>
        <begin position="1"/>
        <end position="21"/>
    </location>
</feature>
<feature type="compositionally biased region" description="Polar residues" evidence="1">
    <location>
        <begin position="947"/>
        <end position="957"/>
    </location>
</feature>
<feature type="region of interest" description="Disordered" evidence="1">
    <location>
        <begin position="679"/>
        <end position="708"/>
    </location>
</feature>
<evidence type="ECO:0000256" key="1">
    <source>
        <dbReference type="SAM" id="MobiDB-lite"/>
    </source>
</evidence>
<dbReference type="Proteomes" id="UP000002037">
    <property type="component" value="Unassembled WGS sequence"/>
</dbReference>
<accession>C5MB78</accession>
<dbReference type="OrthoDB" id="2333384at2759"/>
<feature type="compositionally biased region" description="Low complexity" evidence="1">
    <location>
        <begin position="981"/>
        <end position="1040"/>
    </location>
</feature>
<feature type="compositionally biased region" description="Low complexity" evidence="1">
    <location>
        <begin position="35"/>
        <end position="47"/>
    </location>
</feature>
<feature type="compositionally biased region" description="Polar residues" evidence="1">
    <location>
        <begin position="968"/>
        <end position="980"/>
    </location>
</feature>
<protein>
    <recommendedName>
        <fullName evidence="2">Arrestin C-terminal-like domain-containing protein</fullName>
    </recommendedName>
</protein>
<feature type="region of interest" description="Disordered" evidence="1">
    <location>
        <begin position="34"/>
        <end position="56"/>
    </location>
</feature>
<sequence>MPNRHFSFDKLKSKVSPHRHSNEASILEIAATTSHNTNNNNNNNNNNNHHHHHQSLFQQDITNDGAIRSKSIDNGSVRFDANTIINSNQPSRLRSNSNPNCNNSNHLSNSTSSSSPSAIHNRRGSGSSYSDSRSRPRSKSFVHGPTLSPANFFRSKTKDLVKQETAQIISKKLLHMLQDLGLQNPIALKTITQGSVSKTCKIYVSNSNDCIYLPPATSASFTYEDVDNGGTLVEQDDNNYFSGNSVPNSPVLSPTTGSSQDDPLIAEQGNDLLNKMKSFHSPNYLCSKIDPANPIPHTFAVIVELTKDSLVVKDLKFKFQSVTNILWPSGDSYNRSHVKEKFVIGNMEWQTTLANADYYINNNNSNDVKSKNFSPEDLVKRTREYRLVGIDDLKNASTTSFGDEDSDSIRTSSTNNSNNSSGLGANDIYKAGLYVFLLPILLPEHIPPTIVSINGTLQHTLSVNLNKLSDKLNRKLKVSASYNLPMVRTPPNIANSIADKPIYVNRVWNDAVHYIITFPRKYIALGSEHVINVKLAPLVKDVIIKRIKFNILERITYVSKDLSKEYDFDSEDPFCLHPIAKENKVRERIVSLCELKTKYKQNTSGHPDAYKEEIIKCPDNNLLYSCYEIEDDINNKQHKRKAKDTTTNKSLIASPLDINIALPFLTTRSDKIMMTSAIDDDSGSFESPHTSRRASIISDSGSPVPPNPSSPVIGALETNLVNLDEIGPHDYIKPNSSSYTTDDLSTKNFPPENMQNGYTLIARALFPDSNYRHIQINHRLQVCFRISKPDPKDDYKMHHYEVVVDTPLVLLSSKCGDQSIQLPKYYDIVGMFDIDPLSTTSSPPAPGANDGPIFRTPNYNNNGVTIKPLVDFNDNNSGDDLPSFEEAIMTRSMSVGEDPLSRMPSISIDGVPAVLPGEPAPAYEPQSEVSPVTDSLNSLNIDEIVSDENSSAISGQGQRRKSVKHSLSHSFATGSKSTLPSAASSSRDPPTSSSSSDEGSIASTLSSTTNNYNININGPSTPPSSTAPDSTSLSSDSSVSDARKEHDENDSNSVVLLDESNIERALTNNEEPSLYDEEAIVDDDDEVMEDDSVIGNAADDDELGSLMTQESAGFGYEQRVPLLKTYQNGSDITVNRIQRKLDNGNENCLARVSTDNISILGIEQQGTKPQDIQRTCL</sequence>
<feature type="region of interest" description="Disordered" evidence="1">
    <location>
        <begin position="237"/>
        <end position="263"/>
    </location>
</feature>